<dbReference type="PROSITE" id="PS51733">
    <property type="entry name" value="BPL_LPL_CATALYTIC"/>
    <property type="match status" value="1"/>
</dbReference>
<dbReference type="InterPro" id="IPR004143">
    <property type="entry name" value="BPL_LPL_catalytic"/>
</dbReference>
<name>A0A220UAK6_9MICO</name>
<evidence type="ECO:0000313" key="4">
    <source>
        <dbReference type="Proteomes" id="UP000198398"/>
    </source>
</evidence>
<dbReference type="GO" id="GO:0005737">
    <property type="term" value="C:cytoplasm"/>
    <property type="evidence" value="ECO:0007669"/>
    <property type="project" value="TreeGrafter"/>
</dbReference>
<gene>
    <name evidence="3" type="ORF">CFK39_02910</name>
</gene>
<keyword evidence="3" id="KW-0436">Ligase</keyword>
<dbReference type="OrthoDB" id="9807064at2"/>
<protein>
    <submittedName>
        <fullName evidence="3">Biotin--acetyl-CoA-carboxylase ligase</fullName>
    </submittedName>
</protein>
<evidence type="ECO:0000259" key="2">
    <source>
        <dbReference type="PROSITE" id="PS51733"/>
    </source>
</evidence>
<dbReference type="Gene3D" id="2.30.30.100">
    <property type="match status" value="1"/>
</dbReference>
<dbReference type="SUPFAM" id="SSF55681">
    <property type="entry name" value="Class II aaRS and biotin synthetases"/>
    <property type="match status" value="1"/>
</dbReference>
<dbReference type="EMBL" id="CP022316">
    <property type="protein sequence ID" value="ASK64956.1"/>
    <property type="molecule type" value="Genomic_DNA"/>
</dbReference>
<organism evidence="3 4">
    <name type="scientific">Brachybacterium avium</name>
    <dbReference type="NCBI Taxonomy" id="2017485"/>
    <lineage>
        <taxon>Bacteria</taxon>
        <taxon>Bacillati</taxon>
        <taxon>Actinomycetota</taxon>
        <taxon>Actinomycetes</taxon>
        <taxon>Micrococcales</taxon>
        <taxon>Dermabacteraceae</taxon>
        <taxon>Brachybacterium</taxon>
    </lineage>
</organism>
<dbReference type="InterPro" id="IPR045864">
    <property type="entry name" value="aa-tRNA-synth_II/BPL/LPL"/>
</dbReference>
<reference evidence="4" key="1">
    <citation type="submission" date="2017-07" db="EMBL/GenBank/DDBJ databases">
        <title>Brachybacterium sp. VR2415.</title>
        <authorList>
            <person name="Tak E.J."/>
            <person name="Bae J.-W."/>
        </authorList>
    </citation>
    <scope>NUCLEOTIDE SEQUENCE [LARGE SCALE GENOMIC DNA]</scope>
    <source>
        <strain evidence="4">VR2415</strain>
    </source>
</reference>
<dbReference type="Gene3D" id="3.30.930.10">
    <property type="entry name" value="Bira Bifunctional Protein, Domain 2"/>
    <property type="match status" value="1"/>
</dbReference>
<dbReference type="GO" id="GO:0004077">
    <property type="term" value="F:biotin--[biotin carboxyl-carrier protein] ligase activity"/>
    <property type="evidence" value="ECO:0007669"/>
    <property type="project" value="TreeGrafter"/>
</dbReference>
<feature type="region of interest" description="Disordered" evidence="1">
    <location>
        <begin position="285"/>
        <end position="308"/>
    </location>
</feature>
<dbReference type="PANTHER" id="PTHR12835">
    <property type="entry name" value="BIOTIN PROTEIN LIGASE"/>
    <property type="match status" value="1"/>
</dbReference>
<dbReference type="Proteomes" id="UP000198398">
    <property type="component" value="Chromosome"/>
</dbReference>
<dbReference type="AlphaFoldDB" id="A0A220UAK6"/>
<dbReference type="PANTHER" id="PTHR12835:SF5">
    <property type="entry name" value="BIOTIN--PROTEIN LIGASE"/>
    <property type="match status" value="1"/>
</dbReference>
<accession>A0A220UAK6</accession>
<dbReference type="Pfam" id="PF03099">
    <property type="entry name" value="BPL_LplA_LipB"/>
    <property type="match status" value="1"/>
</dbReference>
<feature type="domain" description="BPL/LPL catalytic" evidence="2">
    <location>
        <begin position="15"/>
        <end position="208"/>
    </location>
</feature>
<evidence type="ECO:0000256" key="1">
    <source>
        <dbReference type="SAM" id="MobiDB-lite"/>
    </source>
</evidence>
<proteinExistence type="predicted"/>
<dbReference type="KEGG" id="brv:CFK39_02910"/>
<sequence length="308" mass="32311">MGGGGVMERTDATAHGPLEILRLEEVDSTQDEAARCATDGQPVPFALTARHQRGGRGRLGRSFESPDGVGLALTYVHRSRLTPDRRGWFSLAAGVAALTALDQVLGEAGAEQHRIGLKWPNDLHTEDGRKLGGILVEGRGPDLVLLGIGMNLRGPVLQADGRAVPGAAWLCGVDGVAAGHGEESGRMLRERLEQALTAALWTELDRLESAEGDGVSAGTHGRYTMTCLTLGRAVRVDPLGETGTGGTHPPSLHGIAQAIDAQGRLMVDLAGGGRTAVDIGDVRHLRPDGPARPTTHDAMGIEQEEHGT</sequence>
<evidence type="ECO:0000313" key="3">
    <source>
        <dbReference type="EMBL" id="ASK64956.1"/>
    </source>
</evidence>
<keyword evidence="4" id="KW-1185">Reference proteome</keyword>